<accession>A0A921ZX55</accession>
<dbReference type="AlphaFoldDB" id="A0A921ZX55"/>
<reference evidence="1" key="1">
    <citation type="submission" date="2021-01" db="EMBL/GenBank/DDBJ databases">
        <authorList>
            <person name="Lovell J.T."/>
            <person name="Bentley N."/>
            <person name="Bhattarai G."/>
            <person name="Jenkins J.W."/>
            <person name="Sreedasyam A."/>
            <person name="Alarcon Y."/>
            <person name="Bock C."/>
            <person name="Boston L."/>
            <person name="Carlson J."/>
            <person name="Cervantes K."/>
            <person name="Clermont K."/>
            <person name="Krom N."/>
            <person name="Kubenka K."/>
            <person name="Mamidi S."/>
            <person name="Mattison C."/>
            <person name="Monteros M."/>
            <person name="Pisani C."/>
            <person name="Plott C."/>
            <person name="Rajasekar S."/>
            <person name="Rhein H.S."/>
            <person name="Rohla C."/>
            <person name="Song M."/>
            <person name="Hilaire R.S."/>
            <person name="Shu S."/>
            <person name="Wells L."/>
            <person name="Wang X."/>
            <person name="Webber J."/>
            <person name="Heerema R.J."/>
            <person name="Klein P."/>
            <person name="Conner P."/>
            <person name="Grauke L."/>
            <person name="Grimwood J."/>
            <person name="Schmutz J."/>
            <person name="Randall J.J."/>
        </authorList>
    </citation>
    <scope>NUCLEOTIDE SEQUENCE</scope>
    <source>
        <tissue evidence="1">Leaf</tissue>
    </source>
</reference>
<protein>
    <submittedName>
        <fullName evidence="1">Uncharacterized protein</fullName>
    </submittedName>
</protein>
<dbReference type="EMBL" id="MU229094">
    <property type="protein sequence ID" value="KAG6617656.1"/>
    <property type="molecule type" value="Genomic_DNA"/>
</dbReference>
<dbReference type="Proteomes" id="UP000811246">
    <property type="component" value="Unassembled WGS sequence"/>
</dbReference>
<evidence type="ECO:0000313" key="1">
    <source>
        <dbReference type="EMBL" id="KAG6617656.1"/>
    </source>
</evidence>
<name>A0A921ZX55_CARIL</name>
<comment type="caution">
    <text evidence="1">The sequence shown here is derived from an EMBL/GenBank/DDBJ whole genome shotgun (WGS) entry which is preliminary data.</text>
</comment>
<evidence type="ECO:0000313" key="2">
    <source>
        <dbReference type="Proteomes" id="UP000811246"/>
    </source>
</evidence>
<organism evidence="1 2">
    <name type="scientific">Carya illinoinensis</name>
    <name type="common">Pecan</name>
    <dbReference type="NCBI Taxonomy" id="32201"/>
    <lineage>
        <taxon>Eukaryota</taxon>
        <taxon>Viridiplantae</taxon>
        <taxon>Streptophyta</taxon>
        <taxon>Embryophyta</taxon>
        <taxon>Tracheophyta</taxon>
        <taxon>Spermatophyta</taxon>
        <taxon>Magnoliopsida</taxon>
        <taxon>eudicotyledons</taxon>
        <taxon>Gunneridae</taxon>
        <taxon>Pentapetalae</taxon>
        <taxon>rosids</taxon>
        <taxon>fabids</taxon>
        <taxon>Fagales</taxon>
        <taxon>Juglandaceae</taxon>
        <taxon>Carya</taxon>
    </lineage>
</organism>
<gene>
    <name evidence="1" type="ORF">I3842_Q143300</name>
</gene>
<sequence length="106" mass="11795">MTSHRSHSRSCNQTSRSITCPAFSISPHGGPNSNAHTSLYENKYQAGNTILPLHLQATTPKIHTGIKVKRRLTHALHQTFHLAIAERAFFFPFLDTQLLLVGSYIG</sequence>
<proteinExistence type="predicted"/>